<evidence type="ECO:0000313" key="1">
    <source>
        <dbReference type="EMBL" id="QDU04403.1"/>
    </source>
</evidence>
<gene>
    <name evidence="1" type="ORF">V6x_41310</name>
</gene>
<dbReference type="EMBL" id="CP036347">
    <property type="protein sequence ID" value="QDU04403.1"/>
    <property type="molecule type" value="Genomic_DNA"/>
</dbReference>
<dbReference type="AlphaFoldDB" id="A0A517WGN3"/>
<dbReference type="RefSeq" id="WP_197999403.1">
    <property type="nucleotide sequence ID" value="NZ_CP036347.1"/>
</dbReference>
<organism evidence="1 2">
    <name type="scientific">Gimesia chilikensis</name>
    <dbReference type="NCBI Taxonomy" id="2605989"/>
    <lineage>
        <taxon>Bacteria</taxon>
        <taxon>Pseudomonadati</taxon>
        <taxon>Planctomycetota</taxon>
        <taxon>Planctomycetia</taxon>
        <taxon>Planctomycetales</taxon>
        <taxon>Planctomycetaceae</taxon>
        <taxon>Gimesia</taxon>
    </lineage>
</organism>
<proteinExistence type="predicted"/>
<reference evidence="1 2" key="1">
    <citation type="submission" date="2019-02" db="EMBL/GenBank/DDBJ databases">
        <title>Deep-cultivation of Planctomycetes and their phenomic and genomic characterization uncovers novel biology.</title>
        <authorList>
            <person name="Wiegand S."/>
            <person name="Jogler M."/>
            <person name="Boedeker C."/>
            <person name="Pinto D."/>
            <person name="Vollmers J."/>
            <person name="Rivas-Marin E."/>
            <person name="Kohn T."/>
            <person name="Peeters S.H."/>
            <person name="Heuer A."/>
            <person name="Rast P."/>
            <person name="Oberbeckmann S."/>
            <person name="Bunk B."/>
            <person name="Jeske O."/>
            <person name="Meyerdierks A."/>
            <person name="Storesund J.E."/>
            <person name="Kallscheuer N."/>
            <person name="Luecker S."/>
            <person name="Lage O.M."/>
            <person name="Pohl T."/>
            <person name="Merkel B.J."/>
            <person name="Hornburger P."/>
            <person name="Mueller R.-W."/>
            <person name="Bruemmer F."/>
            <person name="Labrenz M."/>
            <person name="Spormann A.M."/>
            <person name="Op den Camp H."/>
            <person name="Overmann J."/>
            <person name="Amann R."/>
            <person name="Jetten M.S.M."/>
            <person name="Mascher T."/>
            <person name="Medema M.H."/>
            <person name="Devos D.P."/>
            <person name="Kaster A.-K."/>
            <person name="Ovreas L."/>
            <person name="Rohde M."/>
            <person name="Galperin M.Y."/>
            <person name="Jogler C."/>
        </authorList>
    </citation>
    <scope>NUCLEOTIDE SEQUENCE [LARGE SCALE GENOMIC DNA]</scope>
    <source>
        <strain evidence="1 2">V6</strain>
    </source>
</reference>
<accession>A0A517WGN3</accession>
<protein>
    <submittedName>
        <fullName evidence="1">Uncharacterized protein</fullName>
    </submittedName>
</protein>
<name>A0A517WGN3_9PLAN</name>
<sequence>MDNEIVIPATYEQWRNLIEGRCHIRLTPTYIRDRLTELQDGTHVKTRDFASLYGDEQLQRTIAWFKRAANELTGEQE</sequence>
<dbReference type="Proteomes" id="UP000320722">
    <property type="component" value="Chromosome"/>
</dbReference>
<evidence type="ECO:0000313" key="2">
    <source>
        <dbReference type="Proteomes" id="UP000320722"/>
    </source>
</evidence>